<dbReference type="InterPro" id="IPR032724">
    <property type="entry name" value="SCP1.201-like"/>
</dbReference>
<sequence length="284" mass="30942">MPSELQRVAQGLVDSLNEIPRVIAALDARVRICRDHAAIVMQLSGGSATMVAQQLDAAARACEAAANYLSQAPPKAHGWAQQMVDGIRTTGPTGDGTARRADAPGSSTPPTDRRPDDDQPEPEGGKSGKTAGAGDKLRREDERSPRQGVRSGREVVDKLPRRVVVQGQRVKTRGRWIDGDGGEHDLISGQHEEEYGEAQRHAERLGRVRRGAKLSTAADVELKFAMKMRREGITRATIYLNNRPCVKDMSCTTLLPEFLPPGSELTIYGPDDYEKTFRGVPETP</sequence>
<evidence type="ECO:0008006" key="4">
    <source>
        <dbReference type="Google" id="ProtNLM"/>
    </source>
</evidence>
<dbReference type="Proteomes" id="UP000549971">
    <property type="component" value="Unassembled WGS sequence"/>
</dbReference>
<evidence type="ECO:0000256" key="1">
    <source>
        <dbReference type="SAM" id="MobiDB-lite"/>
    </source>
</evidence>
<dbReference type="EMBL" id="JACHMY010000001">
    <property type="protein sequence ID" value="MBB5840839.1"/>
    <property type="molecule type" value="Genomic_DNA"/>
</dbReference>
<dbReference type="Pfam" id="PF14428">
    <property type="entry name" value="DddA-like"/>
    <property type="match status" value="1"/>
</dbReference>
<accession>A0A7W9MYH6</accession>
<evidence type="ECO:0000313" key="3">
    <source>
        <dbReference type="Proteomes" id="UP000549971"/>
    </source>
</evidence>
<keyword evidence="3" id="KW-1185">Reference proteome</keyword>
<dbReference type="AlphaFoldDB" id="A0A7W9MYH6"/>
<dbReference type="RefSeq" id="WP_184803481.1">
    <property type="nucleotide sequence ID" value="NZ_JACHMY010000001.1"/>
</dbReference>
<name>A0A7W9MYH6_9ACTN</name>
<gene>
    <name evidence="2" type="ORF">HDA39_007573</name>
</gene>
<protein>
    <recommendedName>
        <fullName evidence="4">Nucleic acid/nucleotide deaminase of polymorphic system toxin</fullName>
    </recommendedName>
</protein>
<feature type="region of interest" description="Disordered" evidence="1">
    <location>
        <begin position="86"/>
        <end position="155"/>
    </location>
</feature>
<organism evidence="2 3">
    <name type="scientific">Kribbella italica</name>
    <dbReference type="NCBI Taxonomy" id="1540520"/>
    <lineage>
        <taxon>Bacteria</taxon>
        <taxon>Bacillati</taxon>
        <taxon>Actinomycetota</taxon>
        <taxon>Actinomycetes</taxon>
        <taxon>Propionibacteriales</taxon>
        <taxon>Kribbellaceae</taxon>
        <taxon>Kribbella</taxon>
    </lineage>
</organism>
<reference evidence="2 3" key="1">
    <citation type="submission" date="2020-08" db="EMBL/GenBank/DDBJ databases">
        <title>Sequencing the genomes of 1000 actinobacteria strains.</title>
        <authorList>
            <person name="Klenk H.-P."/>
        </authorList>
    </citation>
    <scope>NUCLEOTIDE SEQUENCE [LARGE SCALE GENOMIC DNA]</scope>
    <source>
        <strain evidence="2 3">DSM 28967</strain>
    </source>
</reference>
<feature type="compositionally biased region" description="Basic and acidic residues" evidence="1">
    <location>
        <begin position="135"/>
        <end position="155"/>
    </location>
</feature>
<comment type="caution">
    <text evidence="2">The sequence shown here is derived from an EMBL/GenBank/DDBJ whole genome shotgun (WGS) entry which is preliminary data.</text>
</comment>
<proteinExistence type="predicted"/>
<evidence type="ECO:0000313" key="2">
    <source>
        <dbReference type="EMBL" id="MBB5840839.1"/>
    </source>
</evidence>